<dbReference type="PANTHER" id="PTHR46193:SF18">
    <property type="entry name" value="HEXITOL PHOSPHATASE B"/>
    <property type="match status" value="1"/>
</dbReference>
<proteinExistence type="inferred from homology"/>
<dbReference type="EMBL" id="FNOM01000005">
    <property type="protein sequence ID" value="SDX12938.1"/>
    <property type="molecule type" value="Genomic_DNA"/>
</dbReference>
<evidence type="ECO:0000313" key="7">
    <source>
        <dbReference type="Proteomes" id="UP000198539"/>
    </source>
</evidence>
<comment type="similarity">
    <text evidence="2">Belongs to the HAD-like hydrolase superfamily. CbbY/CbbZ/Gph/YieH family.</text>
</comment>
<dbReference type="Gene3D" id="3.40.50.1000">
    <property type="entry name" value="HAD superfamily/HAD-like"/>
    <property type="match status" value="1"/>
</dbReference>
<dbReference type="Gene3D" id="1.10.150.240">
    <property type="entry name" value="Putative phosphatase, domain 2"/>
    <property type="match status" value="1"/>
</dbReference>
<accession>A0A1H2Z7H1</accession>
<dbReference type="SFLD" id="SFLDG01129">
    <property type="entry name" value="C1.5:_HAD__Beta-PGM__Phosphata"/>
    <property type="match status" value="1"/>
</dbReference>
<dbReference type="NCBIfam" id="TIGR01509">
    <property type="entry name" value="HAD-SF-IA-v3"/>
    <property type="match status" value="1"/>
</dbReference>
<dbReference type="GO" id="GO:0046872">
    <property type="term" value="F:metal ion binding"/>
    <property type="evidence" value="ECO:0007669"/>
    <property type="project" value="UniProtKB-KW"/>
</dbReference>
<gene>
    <name evidence="6" type="ORF">SAMN04488238_105262</name>
</gene>
<keyword evidence="5" id="KW-0119">Carbohydrate metabolism</keyword>
<dbReference type="AlphaFoldDB" id="A0A1H2Z7H1"/>
<dbReference type="Pfam" id="PF00702">
    <property type="entry name" value="Hydrolase"/>
    <property type="match status" value="1"/>
</dbReference>
<evidence type="ECO:0000256" key="2">
    <source>
        <dbReference type="ARBA" id="ARBA00006171"/>
    </source>
</evidence>
<keyword evidence="3" id="KW-0479">Metal-binding</keyword>
<evidence type="ECO:0000313" key="6">
    <source>
        <dbReference type="EMBL" id="SDX12938.1"/>
    </source>
</evidence>
<dbReference type="RefSeq" id="WP_176847078.1">
    <property type="nucleotide sequence ID" value="NZ_CP061502.1"/>
</dbReference>
<reference evidence="6 7" key="1">
    <citation type="submission" date="2016-10" db="EMBL/GenBank/DDBJ databases">
        <authorList>
            <person name="de Groot N.N."/>
        </authorList>
    </citation>
    <scope>NUCLEOTIDE SEQUENCE [LARGE SCALE GENOMIC DNA]</scope>
    <source>
        <strain evidence="6 7">CGMCC 1.8894</strain>
    </source>
</reference>
<dbReference type="GO" id="GO:0003824">
    <property type="term" value="F:catalytic activity"/>
    <property type="evidence" value="ECO:0007669"/>
    <property type="project" value="UniProtKB-ARBA"/>
</dbReference>
<keyword evidence="4" id="KW-0460">Magnesium</keyword>
<dbReference type="CDD" id="cd07505">
    <property type="entry name" value="HAD_BPGM-like"/>
    <property type="match status" value="1"/>
</dbReference>
<evidence type="ECO:0000256" key="1">
    <source>
        <dbReference type="ARBA" id="ARBA00001946"/>
    </source>
</evidence>
<protein>
    <submittedName>
        <fullName evidence="6">Haloacid dehalogenase superfamily, subfamily IA, variant 2 with 3rd motif like haloacid dehalogenase/haloacid dehalogenase superfamily, subfamily IA, variant 3 with third motif having DD or ED</fullName>
    </submittedName>
</protein>
<keyword evidence="7" id="KW-1185">Reference proteome</keyword>
<dbReference type="InterPro" id="IPR006439">
    <property type="entry name" value="HAD-SF_hydro_IA"/>
</dbReference>
<name>A0A1H2Z7H1_9RHOB</name>
<organism evidence="6 7">
    <name type="scientific">Roseicitreum antarcticum</name>
    <dbReference type="NCBI Taxonomy" id="564137"/>
    <lineage>
        <taxon>Bacteria</taxon>
        <taxon>Pseudomonadati</taxon>
        <taxon>Pseudomonadota</taxon>
        <taxon>Alphaproteobacteria</taxon>
        <taxon>Rhodobacterales</taxon>
        <taxon>Paracoccaceae</taxon>
        <taxon>Roseicitreum</taxon>
    </lineage>
</organism>
<evidence type="ECO:0000256" key="3">
    <source>
        <dbReference type="ARBA" id="ARBA00022723"/>
    </source>
</evidence>
<dbReference type="InterPro" id="IPR036412">
    <property type="entry name" value="HAD-like_sf"/>
</dbReference>
<comment type="cofactor">
    <cofactor evidence="1">
        <name>Mg(2+)</name>
        <dbReference type="ChEBI" id="CHEBI:18420"/>
    </cofactor>
</comment>
<dbReference type="PANTHER" id="PTHR46193">
    <property type="entry name" value="6-PHOSPHOGLUCONATE PHOSPHATASE"/>
    <property type="match status" value="1"/>
</dbReference>
<evidence type="ECO:0000256" key="4">
    <source>
        <dbReference type="ARBA" id="ARBA00022842"/>
    </source>
</evidence>
<sequence length="213" mass="22562">MNVQPKALIFDCDGTLLLTADLHFKAIGAALAAQGASISYDWYVGQSGLSRGDLFQRVAQHHDGPLDLPRLSQDSIDATLRLAHDARPNPSVAALAVRLSGKLPLAVATNSERAIVSAFLEATGLRKHFDAVVAREDAAKPKPAPDLFLRAAHRLGVAPESCLILEDSAEGLAAARDAGMEAVDVRNDTALATLSARLCSVYPADVARPIDQH</sequence>
<dbReference type="InterPro" id="IPR023198">
    <property type="entry name" value="PGP-like_dom2"/>
</dbReference>
<evidence type="ECO:0000256" key="5">
    <source>
        <dbReference type="ARBA" id="ARBA00023277"/>
    </source>
</evidence>
<dbReference type="SFLD" id="SFLDS00003">
    <property type="entry name" value="Haloacid_Dehalogenase"/>
    <property type="match status" value="1"/>
</dbReference>
<dbReference type="InterPro" id="IPR023214">
    <property type="entry name" value="HAD_sf"/>
</dbReference>
<dbReference type="Proteomes" id="UP000198539">
    <property type="component" value="Unassembled WGS sequence"/>
</dbReference>
<dbReference type="STRING" id="564137.SAMN04488238_105262"/>
<dbReference type="InterPro" id="IPR051600">
    <property type="entry name" value="Beta-PGM-like"/>
</dbReference>
<dbReference type="SUPFAM" id="SSF56784">
    <property type="entry name" value="HAD-like"/>
    <property type="match status" value="1"/>
</dbReference>